<dbReference type="Pfam" id="PF16492">
    <property type="entry name" value="Cadherin_C_2"/>
    <property type="match status" value="1"/>
</dbReference>
<evidence type="ECO:0000256" key="10">
    <source>
        <dbReference type="ARBA" id="ARBA00023180"/>
    </source>
</evidence>
<feature type="domain" description="Cadherin" evidence="13">
    <location>
        <begin position="390"/>
        <end position="501"/>
    </location>
</feature>
<keyword evidence="10" id="KW-0325">Glycoprotein</keyword>
<reference evidence="14" key="3">
    <citation type="submission" date="2025-09" db="UniProtKB">
        <authorList>
            <consortium name="Ensembl"/>
        </authorList>
    </citation>
    <scope>IDENTIFICATION</scope>
</reference>
<keyword evidence="2" id="KW-1003">Cell membrane</keyword>
<feature type="domain" description="Cadherin" evidence="13">
    <location>
        <begin position="1006"/>
        <end position="1094"/>
    </location>
</feature>
<evidence type="ECO:0000256" key="6">
    <source>
        <dbReference type="ARBA" id="ARBA00022837"/>
    </source>
</evidence>
<dbReference type="PROSITE" id="PS50268">
    <property type="entry name" value="CADHERIN_2"/>
    <property type="match status" value="14"/>
</dbReference>
<reference evidence="14" key="2">
    <citation type="submission" date="2025-08" db="UniProtKB">
        <authorList>
            <consortium name="Ensembl"/>
        </authorList>
    </citation>
    <scope>IDENTIFICATION</scope>
</reference>
<dbReference type="FunFam" id="2.60.40.60:FF:000129">
    <property type="entry name" value="protocadherin alpha-C2 isoform X1"/>
    <property type="match status" value="3"/>
</dbReference>
<dbReference type="Proteomes" id="UP000694620">
    <property type="component" value="Chromosome 11"/>
</dbReference>
<organism evidence="14 15">
    <name type="scientific">Erpetoichthys calabaricus</name>
    <name type="common">Rope fish</name>
    <name type="synonym">Calamoichthys calabaricus</name>
    <dbReference type="NCBI Taxonomy" id="27687"/>
    <lineage>
        <taxon>Eukaryota</taxon>
        <taxon>Metazoa</taxon>
        <taxon>Chordata</taxon>
        <taxon>Craniata</taxon>
        <taxon>Vertebrata</taxon>
        <taxon>Euteleostomi</taxon>
        <taxon>Actinopterygii</taxon>
        <taxon>Polypteriformes</taxon>
        <taxon>Polypteridae</taxon>
        <taxon>Erpetoichthys</taxon>
    </lineage>
</organism>
<evidence type="ECO:0000313" key="15">
    <source>
        <dbReference type="Proteomes" id="UP000694620"/>
    </source>
</evidence>
<dbReference type="Gene3D" id="2.60.40.60">
    <property type="entry name" value="Cadherins"/>
    <property type="match status" value="14"/>
</dbReference>
<keyword evidence="4" id="KW-0732">Signal</keyword>
<feature type="domain" description="Cadherin" evidence="13">
    <location>
        <begin position="1320"/>
        <end position="1428"/>
    </location>
</feature>
<dbReference type="PANTHER" id="PTHR24028:SF288">
    <property type="entry name" value="PROTOCADHERIN ALPHA-C2-LIKE-RELATED"/>
    <property type="match status" value="1"/>
</dbReference>
<dbReference type="FunFam" id="2.60.40.60:FF:000001">
    <property type="entry name" value="Protocadherin alpha 2"/>
    <property type="match status" value="3"/>
</dbReference>
<feature type="transmembrane region" description="Helical" evidence="12">
    <location>
        <begin position="1554"/>
        <end position="1577"/>
    </location>
</feature>
<name>A0A8C4SGC7_ERPCA</name>
<dbReference type="PRINTS" id="PR00205">
    <property type="entry name" value="CADHERIN"/>
</dbReference>
<feature type="domain" description="Cadherin" evidence="13">
    <location>
        <begin position="1442"/>
        <end position="1531"/>
    </location>
</feature>
<evidence type="ECO:0000256" key="1">
    <source>
        <dbReference type="ARBA" id="ARBA00004251"/>
    </source>
</evidence>
<feature type="domain" description="Cadherin" evidence="13">
    <location>
        <begin position="267"/>
        <end position="376"/>
    </location>
</feature>
<keyword evidence="5" id="KW-0677">Repeat</keyword>
<keyword evidence="8 12" id="KW-1133">Transmembrane helix</keyword>
<evidence type="ECO:0000256" key="8">
    <source>
        <dbReference type="ARBA" id="ARBA00022989"/>
    </source>
</evidence>
<keyword evidence="3 12" id="KW-0812">Transmembrane</keyword>
<evidence type="ECO:0000256" key="2">
    <source>
        <dbReference type="ARBA" id="ARBA00022475"/>
    </source>
</evidence>
<dbReference type="InterPro" id="IPR032455">
    <property type="entry name" value="Cadherin_C"/>
</dbReference>
<dbReference type="GeneTree" id="ENSGT00940000164725"/>
<evidence type="ECO:0000313" key="14">
    <source>
        <dbReference type="Ensembl" id="ENSECRP00000017188.1"/>
    </source>
</evidence>
<feature type="domain" description="Cadherin" evidence="13">
    <location>
        <begin position="1122"/>
        <end position="1214"/>
    </location>
</feature>
<dbReference type="PROSITE" id="PS00232">
    <property type="entry name" value="CADHERIN_1"/>
    <property type="match status" value="8"/>
</dbReference>
<dbReference type="CDD" id="cd11304">
    <property type="entry name" value="Cadherin_repeat"/>
    <property type="match status" value="14"/>
</dbReference>
<evidence type="ECO:0000256" key="3">
    <source>
        <dbReference type="ARBA" id="ARBA00022692"/>
    </source>
</evidence>
<evidence type="ECO:0000256" key="9">
    <source>
        <dbReference type="ARBA" id="ARBA00023136"/>
    </source>
</evidence>
<feature type="domain" description="Cadherin" evidence="13">
    <location>
        <begin position="1215"/>
        <end position="1319"/>
    </location>
</feature>
<dbReference type="GO" id="GO:0005509">
    <property type="term" value="F:calcium ion binding"/>
    <property type="evidence" value="ECO:0007669"/>
    <property type="project" value="UniProtKB-UniRule"/>
</dbReference>
<dbReference type="GO" id="GO:0007156">
    <property type="term" value="P:homophilic cell adhesion via plasma membrane adhesion molecules"/>
    <property type="evidence" value="ECO:0007669"/>
    <property type="project" value="InterPro"/>
</dbReference>
<dbReference type="InterPro" id="IPR002126">
    <property type="entry name" value="Cadherin-like_dom"/>
</dbReference>
<keyword evidence="9 12" id="KW-0472">Membrane</keyword>
<dbReference type="FunFam" id="2.60.40.60:FF:000002">
    <property type="entry name" value="Protocadherin alpha 2"/>
    <property type="match status" value="3"/>
</dbReference>
<protein>
    <recommendedName>
        <fullName evidence="13">Cadherin domain-containing protein</fullName>
    </recommendedName>
</protein>
<dbReference type="SUPFAM" id="SSF49313">
    <property type="entry name" value="Cadherin-like"/>
    <property type="match status" value="14"/>
</dbReference>
<proteinExistence type="predicted"/>
<dbReference type="Ensembl" id="ENSECRT00000017516.1">
    <property type="protein sequence ID" value="ENSECRP00000017188.1"/>
    <property type="gene ID" value="ENSECRG00000011395.1"/>
</dbReference>
<dbReference type="GO" id="GO:0005886">
    <property type="term" value="C:plasma membrane"/>
    <property type="evidence" value="ECO:0007669"/>
    <property type="project" value="UniProtKB-SubCell"/>
</dbReference>
<keyword evidence="15" id="KW-1185">Reference proteome</keyword>
<dbReference type="PANTHER" id="PTHR24028">
    <property type="entry name" value="CADHERIN-87A"/>
    <property type="match status" value="1"/>
</dbReference>
<dbReference type="Pfam" id="PF00028">
    <property type="entry name" value="Cadherin"/>
    <property type="match status" value="13"/>
</dbReference>
<feature type="domain" description="Cadherin" evidence="13">
    <location>
        <begin position="162"/>
        <end position="266"/>
    </location>
</feature>
<keyword evidence="6 11" id="KW-0106">Calcium</keyword>
<feature type="domain" description="Cadherin" evidence="13">
    <location>
        <begin position="777"/>
        <end position="881"/>
    </location>
</feature>
<evidence type="ECO:0000256" key="7">
    <source>
        <dbReference type="ARBA" id="ARBA00022889"/>
    </source>
</evidence>
<feature type="domain" description="Cadherin" evidence="13">
    <location>
        <begin position="669"/>
        <end position="776"/>
    </location>
</feature>
<dbReference type="SMART" id="SM00112">
    <property type="entry name" value="CA"/>
    <property type="match status" value="14"/>
</dbReference>
<evidence type="ECO:0000256" key="4">
    <source>
        <dbReference type="ARBA" id="ARBA00022729"/>
    </source>
</evidence>
<keyword evidence="7" id="KW-0130">Cell adhesion</keyword>
<dbReference type="InterPro" id="IPR020894">
    <property type="entry name" value="Cadherin_CS"/>
</dbReference>
<dbReference type="InterPro" id="IPR015919">
    <property type="entry name" value="Cadherin-like_sf"/>
</dbReference>
<evidence type="ECO:0000259" key="13">
    <source>
        <dbReference type="PROSITE" id="PS50268"/>
    </source>
</evidence>
<evidence type="ECO:0000256" key="5">
    <source>
        <dbReference type="ARBA" id="ARBA00022737"/>
    </source>
</evidence>
<accession>A0A8C4SGC7</accession>
<feature type="domain" description="Cadherin" evidence="13">
    <location>
        <begin position="882"/>
        <end position="991"/>
    </location>
</feature>
<reference evidence="14" key="1">
    <citation type="submission" date="2021-06" db="EMBL/GenBank/DDBJ databases">
        <authorList>
            <consortium name="Wellcome Sanger Institute Data Sharing"/>
        </authorList>
    </citation>
    <scope>NUCLEOTIDE SEQUENCE [LARGE SCALE GENOMIC DNA]</scope>
</reference>
<evidence type="ECO:0000256" key="11">
    <source>
        <dbReference type="PROSITE-ProRule" id="PRU00043"/>
    </source>
</evidence>
<sequence>MYADLLINQPLDRETLAVHNLILRAVDCGTPALSGTINITVTVLDANDNAPKFDKHNYEVNVPENALLGTTCIKLNATDADEGSNAELLYSFTLHTSEEARKRFSVDQRTGEIKVIDLLDFELSRQYELFVQAKDNGYKQMTGQCKVVVKINDCNDNQPEITVTSLKSSVLEDVPIGTVIALFSVTDLDFGDNGMVNCGISDNTHFTLQQTVENYYALVTAELLDRELIPGFNITIIVKDKGIPSLSNNESVYLTLLDVNDNAPSFSHVSYEIPVSENNLPGTRICSITANDPDKDQNGVVKYSIQELNNFNNTVTKLFSINQDSGNIYALQSFDFEKEIFYTFTVLARDSGSPQLSSSASVTVRILDENDNTPVIVSPWRSHGSIVSDTIPNSPEEGYLVVKVIAIDDDSMQNSRITYHLLHVTDQTLFTLNQYTGELRTRRRFVFRDASKQRLVIQARDNGSPSLSSTVTILISRSDPEDEGRLTLNDDLETEYLIPFNMYLMIGLVSVSFSFLLTIVISRTMEIYTLQSFDCEKRTFYTFNIVVEILDVNDNAPRFPFTVRRINISEAKLKGDRFLLVKAVDPDIGNNSVCNYKLSENLYFEIAVKTWKDGSVSADLLIKEALDREQLAEHNLILTALDCGKPALSGTINITVAILDDNDNAPIFEREVYHVEVSEKTLTGTTFITLNATDADEGSNAELFYSFNPHTSEEAQMKFRLNSRTGDLIVNEPLDFEEAPLYELFVQASDNGPNPMTGHCKVIIKVVDSNDNQPEIIVASSQSSVSEDVPIGTVIALFSVTDLDSGNNGRVNCHISSNNEFELQQTMDNVYALVTAELLDRERKSSFNITIVVKDEGTPPLANNKTICLNVLDVNDNAPSFSRASYEIPVPENNIPGTLLCSITAVDPDANLNGVLKYYIEEKNYSNNTFMNFFSINRDNGNIYSLQSFDYEKQTFFTFNVIAKDSGTPQLSNSVTVKITVLDENDNIPVIVSPWRPHGSIVSDIIPRSAEEGYLVTKVIAIDDDSVQNSRITYHLLQVTDQTLFTLNQYSGELRTRRRFGVRDSSKQRLVIQARDNGNPSLSSTVTILISRSDPEVDVLLTINDEEETEYVSALNIYLMIGATFVTLNATDADEGLNAELLYSFNPHTSEKAQMKFRLNSRTGELSVNELLDFEQFPLYELFVQAKDFGPNPLTGHCKVIIKVVDSNDNRPEIIVASSQGSVSEDVPIGTVLALFSVTDLDSGNNGRVNCHISDNVEFELQQTMDNVYALVTAKLLDRERKPSFNITIIVKDEGTPPLTNNKTIFLNVLDVNDNAPFFSRALYEIPIAENNIPGSLLCSITAKDPDADLNGALKYSIKETNDSNSFTNYFSINRDNGNIYSLQSFDYEQQTFYTFNVVAKDSGALQLSSSVTINITVLDENDNTPVIVSPWRPHGSIVSDTIPSSADEGYLVTKVIAIDDDSVQNSRITYHLLQVTDQTLFTLNQHSGELRTRRRFGFRDSSKQRLVIQARDNGNPSLSSTVTILISRSDPEVESLLAVNDELETEHLSSLNIYLMIGLASASFLFLLTIVMCAALKCHRNSPEDSEKSAHRISCYSQRDSMISDLPAHSTLYSSDAYWHSVLLAESRKGKMLVRQSMPNGTGFIVSSLERNPEQGTISELADTPIQVRFSQKICCLFML</sequence>
<feature type="domain" description="Cadherin" evidence="13">
    <location>
        <begin position="560"/>
        <end position="668"/>
    </location>
</feature>
<evidence type="ECO:0000256" key="12">
    <source>
        <dbReference type="SAM" id="Phobius"/>
    </source>
</evidence>
<comment type="subcellular location">
    <subcellularLocation>
        <location evidence="1">Cell membrane</location>
        <topology evidence="1">Single-pass type I membrane protein</topology>
    </subcellularLocation>
</comment>
<feature type="domain" description="Cadherin" evidence="13">
    <location>
        <begin position="54"/>
        <end position="161"/>
    </location>
</feature>
<dbReference type="FunFam" id="2.60.40.60:FF:000004">
    <property type="entry name" value="Protocadherin 1 gamma 2"/>
    <property type="match status" value="3"/>
</dbReference>
<feature type="domain" description="Cadherin" evidence="13">
    <location>
        <begin position="5"/>
        <end position="53"/>
    </location>
</feature>
<dbReference type="FunFam" id="2.60.40.60:FF:000007">
    <property type="entry name" value="Protocadherin alpha 2"/>
    <property type="match status" value="1"/>
</dbReference>
<dbReference type="InterPro" id="IPR050174">
    <property type="entry name" value="Protocadherin/Cadherin-CA"/>
</dbReference>